<evidence type="ECO:0000256" key="1">
    <source>
        <dbReference type="SAM" id="Phobius"/>
    </source>
</evidence>
<protein>
    <submittedName>
        <fullName evidence="2">Uncharacterized protein</fullName>
    </submittedName>
</protein>
<keyword evidence="1" id="KW-0472">Membrane</keyword>
<keyword evidence="1" id="KW-1133">Transmembrane helix</keyword>
<evidence type="ECO:0000313" key="2">
    <source>
        <dbReference type="EMBL" id="TNJ43453.1"/>
    </source>
</evidence>
<feature type="transmembrane region" description="Helical" evidence="1">
    <location>
        <begin position="7"/>
        <end position="24"/>
    </location>
</feature>
<feature type="transmembrane region" description="Helical" evidence="1">
    <location>
        <begin position="30"/>
        <end position="51"/>
    </location>
</feature>
<dbReference type="Proteomes" id="UP000308713">
    <property type="component" value="Unassembled WGS sequence"/>
</dbReference>
<gene>
    <name evidence="2" type="ORF">FGF67_11070</name>
</gene>
<dbReference type="AlphaFoldDB" id="A0A5C4SI88"/>
<organism evidence="2 3">
    <name type="scientific">Allotamlana fucoidanivorans</name>
    <dbReference type="NCBI Taxonomy" id="2583814"/>
    <lineage>
        <taxon>Bacteria</taxon>
        <taxon>Pseudomonadati</taxon>
        <taxon>Bacteroidota</taxon>
        <taxon>Flavobacteriia</taxon>
        <taxon>Flavobacteriales</taxon>
        <taxon>Flavobacteriaceae</taxon>
        <taxon>Allotamlana</taxon>
    </lineage>
</organism>
<reference evidence="2 3" key="1">
    <citation type="submission" date="2019-05" db="EMBL/GenBank/DDBJ databases">
        <title>Tamlana fucoidanivorans sp. nov., isolated from the surface of algae collected from Fujian province in China.</title>
        <authorList>
            <person name="Li J."/>
        </authorList>
    </citation>
    <scope>NUCLEOTIDE SEQUENCE [LARGE SCALE GENOMIC DNA]</scope>
    <source>
        <strain evidence="2 3">CW2-9</strain>
    </source>
</reference>
<accession>A0A5C4SI88</accession>
<evidence type="ECO:0000313" key="3">
    <source>
        <dbReference type="Proteomes" id="UP000308713"/>
    </source>
</evidence>
<dbReference type="OrthoDB" id="1449946at2"/>
<keyword evidence="1" id="KW-0812">Transmembrane</keyword>
<keyword evidence="3" id="KW-1185">Reference proteome</keyword>
<sequence>MLNDKQSLLLTGLMVGGIFVFGILDILDNFMVLTALTIMFFTIIINMFSFLKKSKDIPKEENQDK</sequence>
<comment type="caution">
    <text evidence="2">The sequence shown here is derived from an EMBL/GenBank/DDBJ whole genome shotgun (WGS) entry which is preliminary data.</text>
</comment>
<name>A0A5C4SI88_9FLAO</name>
<proteinExistence type="predicted"/>
<dbReference type="EMBL" id="VDCS01000010">
    <property type="protein sequence ID" value="TNJ43453.1"/>
    <property type="molecule type" value="Genomic_DNA"/>
</dbReference>
<dbReference type="RefSeq" id="WP_139697736.1">
    <property type="nucleotide sequence ID" value="NZ_CP074074.1"/>
</dbReference>